<dbReference type="Pfam" id="PF02629">
    <property type="entry name" value="CoA_binding"/>
    <property type="match status" value="1"/>
</dbReference>
<keyword evidence="5 7" id="KW-0238">DNA-binding</keyword>
<evidence type="ECO:0000256" key="5">
    <source>
        <dbReference type="ARBA" id="ARBA00023125"/>
    </source>
</evidence>
<dbReference type="AlphaFoldDB" id="A0A2N1PUY9"/>
<dbReference type="SUPFAM" id="SSF46785">
    <property type="entry name" value="Winged helix' DNA-binding domain"/>
    <property type="match status" value="1"/>
</dbReference>
<dbReference type="Pfam" id="PF06971">
    <property type="entry name" value="Put_DNA-bind_N"/>
    <property type="match status" value="1"/>
</dbReference>
<dbReference type="InterPro" id="IPR009718">
    <property type="entry name" value="Rex_DNA-bd_C_dom"/>
</dbReference>
<dbReference type="Proteomes" id="UP000233256">
    <property type="component" value="Unassembled WGS sequence"/>
</dbReference>
<dbReference type="InterPro" id="IPR003781">
    <property type="entry name" value="CoA-bd"/>
</dbReference>
<evidence type="ECO:0000313" key="10">
    <source>
        <dbReference type="Proteomes" id="UP000233256"/>
    </source>
</evidence>
<evidence type="ECO:0000313" key="9">
    <source>
        <dbReference type="EMBL" id="PKK92151.1"/>
    </source>
</evidence>
<comment type="similarity">
    <text evidence="7">Belongs to the transcriptional regulatory Rex family.</text>
</comment>
<keyword evidence="6 7" id="KW-0804">Transcription</keyword>
<dbReference type="SUPFAM" id="SSF51735">
    <property type="entry name" value="NAD(P)-binding Rossmann-fold domains"/>
    <property type="match status" value="1"/>
</dbReference>
<gene>
    <name evidence="7" type="primary">rex</name>
    <name evidence="9" type="ORF">CVV64_01665</name>
</gene>
<organism evidence="9 10">
    <name type="scientific">Candidatus Wallbacteria bacterium HGW-Wallbacteria-1</name>
    <dbReference type="NCBI Taxonomy" id="2013854"/>
    <lineage>
        <taxon>Bacteria</taxon>
        <taxon>Candidatus Walliibacteriota</taxon>
    </lineage>
</organism>
<name>A0A2N1PUY9_9BACT</name>
<protein>
    <recommendedName>
        <fullName evidence="7">Redox-sensing transcriptional repressor Rex</fullName>
    </recommendedName>
</protein>
<evidence type="ECO:0000256" key="4">
    <source>
        <dbReference type="ARBA" id="ARBA00023027"/>
    </source>
</evidence>
<keyword evidence="2 7" id="KW-0678">Repressor</keyword>
<evidence type="ECO:0000256" key="7">
    <source>
        <dbReference type="HAMAP-Rule" id="MF_01131"/>
    </source>
</evidence>
<reference evidence="9 10" key="1">
    <citation type="journal article" date="2017" name="ISME J.">
        <title>Potential for microbial H2 and metal transformations associated with novel bacteria and archaea in deep terrestrial subsurface sediments.</title>
        <authorList>
            <person name="Hernsdorf A.W."/>
            <person name="Amano Y."/>
            <person name="Miyakawa K."/>
            <person name="Ise K."/>
            <person name="Suzuki Y."/>
            <person name="Anantharaman K."/>
            <person name="Probst A."/>
            <person name="Burstein D."/>
            <person name="Thomas B.C."/>
            <person name="Banfield J.F."/>
        </authorList>
    </citation>
    <scope>NUCLEOTIDE SEQUENCE [LARGE SCALE GENOMIC DNA]</scope>
    <source>
        <strain evidence="9">HGW-Wallbacteria-1</strain>
    </source>
</reference>
<dbReference type="Gene3D" id="3.40.50.720">
    <property type="entry name" value="NAD(P)-binding Rossmann-like Domain"/>
    <property type="match status" value="1"/>
</dbReference>
<dbReference type="GO" id="GO:0003677">
    <property type="term" value="F:DNA binding"/>
    <property type="evidence" value="ECO:0007669"/>
    <property type="project" value="UniProtKB-UniRule"/>
</dbReference>
<sequence length="222" mass="24290">MMNEKGRMREVDPRSIPDSTVTRLSRYLRVLEEMHDIGGEVVSSAEIARATSCNPAQVRKDLSYFGEFGNRGKGYRAIDLRKAIEGILGLDKECPMALVGVGHLGKALLNYRGFARKGFVIRAAFDVNPSVQGSVLDGVVVESLSAMRSRIREIGIQTAMLAVPVQAAQDISDILVEAGIRGILCFAPSHLRVPAGVWVRYADLTTELEALSFYLAHSDKNL</sequence>
<dbReference type="SMART" id="SM00881">
    <property type="entry name" value="CoA_binding"/>
    <property type="match status" value="1"/>
</dbReference>
<dbReference type="InterPro" id="IPR058236">
    <property type="entry name" value="Rex_actinobacterial-type"/>
</dbReference>
<dbReference type="PANTHER" id="PTHR35786:SF1">
    <property type="entry name" value="REDOX-SENSING TRANSCRIPTIONAL REPRESSOR REX 1"/>
    <property type="match status" value="1"/>
</dbReference>
<dbReference type="NCBIfam" id="NF003989">
    <property type="entry name" value="PRK05472.1-3"/>
    <property type="match status" value="1"/>
</dbReference>
<dbReference type="NCBIfam" id="NF003995">
    <property type="entry name" value="PRK05472.2-4"/>
    <property type="match status" value="1"/>
</dbReference>
<dbReference type="GO" id="GO:0051775">
    <property type="term" value="P:response to redox state"/>
    <property type="evidence" value="ECO:0007669"/>
    <property type="project" value="InterPro"/>
</dbReference>
<keyword evidence="4 7" id="KW-0520">NAD</keyword>
<evidence type="ECO:0000256" key="2">
    <source>
        <dbReference type="ARBA" id="ARBA00022491"/>
    </source>
</evidence>
<dbReference type="GO" id="GO:0003700">
    <property type="term" value="F:DNA-binding transcription factor activity"/>
    <property type="evidence" value="ECO:0007669"/>
    <property type="project" value="UniProtKB-UniRule"/>
</dbReference>
<dbReference type="NCBIfam" id="NF003993">
    <property type="entry name" value="PRK05472.2-2"/>
    <property type="match status" value="1"/>
</dbReference>
<evidence type="ECO:0000256" key="6">
    <source>
        <dbReference type="ARBA" id="ARBA00023163"/>
    </source>
</evidence>
<dbReference type="InterPro" id="IPR036388">
    <property type="entry name" value="WH-like_DNA-bd_sf"/>
</dbReference>
<keyword evidence="1 7" id="KW-0963">Cytoplasm</keyword>
<keyword evidence="3 7" id="KW-0805">Transcription regulation</keyword>
<accession>A0A2N1PUY9</accession>
<comment type="subcellular location">
    <subcellularLocation>
        <location evidence="7">Cytoplasm</location>
    </subcellularLocation>
</comment>
<evidence type="ECO:0000256" key="3">
    <source>
        <dbReference type="ARBA" id="ARBA00023015"/>
    </source>
</evidence>
<comment type="function">
    <text evidence="7">Modulates transcription in response to changes in cellular NADH/NAD(+) redox state.</text>
</comment>
<dbReference type="InterPro" id="IPR036390">
    <property type="entry name" value="WH_DNA-bd_sf"/>
</dbReference>
<dbReference type="PANTHER" id="PTHR35786">
    <property type="entry name" value="REDOX-SENSING TRANSCRIPTIONAL REPRESSOR REX"/>
    <property type="match status" value="1"/>
</dbReference>
<evidence type="ECO:0000256" key="1">
    <source>
        <dbReference type="ARBA" id="ARBA00022490"/>
    </source>
</evidence>
<evidence type="ECO:0000259" key="8">
    <source>
        <dbReference type="SMART" id="SM00881"/>
    </source>
</evidence>
<dbReference type="NCBIfam" id="NF003994">
    <property type="entry name" value="PRK05472.2-3"/>
    <property type="match status" value="1"/>
</dbReference>
<feature type="binding site" evidence="7">
    <location>
        <begin position="100"/>
        <end position="105"/>
    </location>
    <ligand>
        <name>NAD(+)</name>
        <dbReference type="ChEBI" id="CHEBI:57540"/>
    </ligand>
</feature>
<dbReference type="HAMAP" id="MF_01131">
    <property type="entry name" value="Rex"/>
    <property type="match status" value="1"/>
</dbReference>
<dbReference type="EMBL" id="PGXC01000001">
    <property type="protein sequence ID" value="PKK92151.1"/>
    <property type="molecule type" value="Genomic_DNA"/>
</dbReference>
<feature type="DNA-binding region" description="H-T-H motif" evidence="7">
    <location>
        <begin position="26"/>
        <end position="65"/>
    </location>
</feature>
<dbReference type="InterPro" id="IPR036291">
    <property type="entry name" value="NAD(P)-bd_dom_sf"/>
</dbReference>
<dbReference type="NCBIfam" id="NF003996">
    <property type="entry name" value="PRK05472.2-5"/>
    <property type="match status" value="1"/>
</dbReference>
<dbReference type="GO" id="GO:0005737">
    <property type="term" value="C:cytoplasm"/>
    <property type="evidence" value="ECO:0007669"/>
    <property type="project" value="UniProtKB-SubCell"/>
</dbReference>
<feature type="domain" description="CoA-binding" evidence="8">
    <location>
        <begin position="89"/>
        <end position="190"/>
    </location>
</feature>
<dbReference type="InterPro" id="IPR022876">
    <property type="entry name" value="Tscrpt_rep_Rex"/>
</dbReference>
<dbReference type="GO" id="GO:0045892">
    <property type="term" value="P:negative regulation of DNA-templated transcription"/>
    <property type="evidence" value="ECO:0007669"/>
    <property type="project" value="InterPro"/>
</dbReference>
<comment type="caution">
    <text evidence="9">The sequence shown here is derived from an EMBL/GenBank/DDBJ whole genome shotgun (WGS) entry which is preliminary data.</text>
</comment>
<comment type="subunit">
    <text evidence="7">Homodimer.</text>
</comment>
<proteinExistence type="inferred from homology"/>
<dbReference type="Gene3D" id="1.10.10.10">
    <property type="entry name" value="Winged helix-like DNA-binding domain superfamily/Winged helix DNA-binding domain"/>
    <property type="match status" value="1"/>
</dbReference>
<dbReference type="NCBIfam" id="NF003992">
    <property type="entry name" value="PRK05472.2-1"/>
    <property type="match status" value="1"/>
</dbReference>